<organism evidence="1 2">
    <name type="scientific">Streptomyces coelicoflavus</name>
    <dbReference type="NCBI Taxonomy" id="285562"/>
    <lineage>
        <taxon>Bacteria</taxon>
        <taxon>Bacillati</taxon>
        <taxon>Actinomycetota</taxon>
        <taxon>Actinomycetes</taxon>
        <taxon>Kitasatosporales</taxon>
        <taxon>Streptomycetaceae</taxon>
        <taxon>Streptomyces</taxon>
    </lineage>
</organism>
<gene>
    <name evidence="1" type="ORF">G3I46_37275</name>
</gene>
<evidence type="ECO:0000313" key="1">
    <source>
        <dbReference type="EMBL" id="NEB22088.1"/>
    </source>
</evidence>
<feature type="non-terminal residue" evidence="1">
    <location>
        <position position="1"/>
    </location>
</feature>
<evidence type="ECO:0000313" key="2">
    <source>
        <dbReference type="Proteomes" id="UP000469545"/>
    </source>
</evidence>
<keyword evidence="2" id="KW-1185">Reference proteome</keyword>
<sequence length="87" mass="9229">ALGDVDRERAADALERLDRLRAADPALRGGFLDLDAMVRRVLLLDPAEPVNAAARGALVRLMTVPSSARVASPAALSAHYLAHRGAF</sequence>
<dbReference type="EMBL" id="JAAGMB010000895">
    <property type="protein sequence ID" value="NEB22088.1"/>
    <property type="molecule type" value="Genomic_DNA"/>
</dbReference>
<accession>A0A6N9UWV5</accession>
<feature type="non-terminal residue" evidence="1">
    <location>
        <position position="87"/>
    </location>
</feature>
<name>A0A6N9UWV5_9ACTN</name>
<protein>
    <submittedName>
        <fullName evidence="1">Uncharacterized protein</fullName>
    </submittedName>
</protein>
<proteinExistence type="predicted"/>
<comment type="caution">
    <text evidence="1">The sequence shown here is derived from an EMBL/GenBank/DDBJ whole genome shotgun (WGS) entry which is preliminary data.</text>
</comment>
<dbReference type="AlphaFoldDB" id="A0A6N9UWV5"/>
<dbReference type="Proteomes" id="UP000469545">
    <property type="component" value="Unassembled WGS sequence"/>
</dbReference>
<dbReference type="RefSeq" id="WP_203604428.1">
    <property type="nucleotide sequence ID" value="NZ_JAAGMB010000895.1"/>
</dbReference>
<reference evidence="1 2" key="1">
    <citation type="submission" date="2020-01" db="EMBL/GenBank/DDBJ databases">
        <title>Insect and environment-associated Actinomycetes.</title>
        <authorList>
            <person name="Currrie C."/>
            <person name="Chevrette M."/>
            <person name="Carlson C."/>
            <person name="Stubbendieck R."/>
            <person name="Wendt-Pienkowski E."/>
        </authorList>
    </citation>
    <scope>NUCLEOTIDE SEQUENCE [LARGE SCALE GENOMIC DNA]</scope>
    <source>
        <strain evidence="1 2">SID14172</strain>
    </source>
</reference>